<sequence length="281" mass="30720">MRTENINRKFKLHDERRIAAQLPEQLHGLDVIGFGKLEEFPGELLNSFGEFANGSVSPRSRIYRNAQPNLIDAWLLELLRGARIGDRFYLRTGLEYFPWADCRVLDHRWLESLRRVMGTNQGYIAHDKNSAVMTLGTQYEVLGFVTGSDLPSASDLAPVEETPTRRIVHAPAGSPDQVTTVLSDDLRARRLASLTSDAPAARDQNPASAPMSMPDPPATPSQDGSAPEIVEVRPAPEPDAATAPEDSTPEPAVPETAEPVAAEPVALADEAPTQLITRIKD</sequence>
<dbReference type="AlphaFoldDB" id="A0A6I3KW16"/>
<proteinExistence type="predicted"/>
<organism evidence="2 3">
    <name type="scientific">Nocardia aurantiaca</name>
    <dbReference type="NCBI Taxonomy" id="2675850"/>
    <lineage>
        <taxon>Bacteria</taxon>
        <taxon>Bacillati</taxon>
        <taxon>Actinomycetota</taxon>
        <taxon>Actinomycetes</taxon>
        <taxon>Mycobacteriales</taxon>
        <taxon>Nocardiaceae</taxon>
        <taxon>Nocardia</taxon>
    </lineage>
</organism>
<feature type="region of interest" description="Disordered" evidence="1">
    <location>
        <begin position="155"/>
        <end position="178"/>
    </location>
</feature>
<dbReference type="Proteomes" id="UP000432464">
    <property type="component" value="Unassembled WGS sequence"/>
</dbReference>
<feature type="compositionally biased region" description="Low complexity" evidence="1">
    <location>
        <begin position="238"/>
        <end position="272"/>
    </location>
</feature>
<feature type="region of interest" description="Disordered" evidence="1">
    <location>
        <begin position="193"/>
        <end position="281"/>
    </location>
</feature>
<name>A0A6I3KW16_9NOCA</name>
<keyword evidence="3" id="KW-1185">Reference proteome</keyword>
<dbReference type="RefSeq" id="WP_154788050.1">
    <property type="nucleotide sequence ID" value="NZ_WMBB01000005.1"/>
</dbReference>
<dbReference type="EMBL" id="WMBB01000005">
    <property type="protein sequence ID" value="MTE13611.1"/>
    <property type="molecule type" value="Genomic_DNA"/>
</dbReference>
<evidence type="ECO:0000313" key="3">
    <source>
        <dbReference type="Proteomes" id="UP000432464"/>
    </source>
</evidence>
<evidence type="ECO:0000313" key="2">
    <source>
        <dbReference type="EMBL" id="MTE13611.1"/>
    </source>
</evidence>
<accession>A0A6I3KW16</accession>
<protein>
    <submittedName>
        <fullName evidence="2">Uncharacterized protein</fullName>
    </submittedName>
</protein>
<gene>
    <name evidence="2" type="ORF">GLP40_12615</name>
</gene>
<reference evidence="2 3" key="1">
    <citation type="submission" date="2019-11" db="EMBL/GenBank/DDBJ databases">
        <title>Nocardia sp. nov. CT2-14 isolated from soil.</title>
        <authorList>
            <person name="Kanchanasin P."/>
            <person name="Tanasupawat S."/>
            <person name="Yuki M."/>
            <person name="Kudo T."/>
        </authorList>
    </citation>
    <scope>NUCLEOTIDE SEQUENCE [LARGE SCALE GENOMIC DNA]</scope>
    <source>
        <strain evidence="2 3">CT2-14</strain>
    </source>
</reference>
<evidence type="ECO:0000256" key="1">
    <source>
        <dbReference type="SAM" id="MobiDB-lite"/>
    </source>
</evidence>
<comment type="caution">
    <text evidence="2">The sequence shown here is derived from an EMBL/GenBank/DDBJ whole genome shotgun (WGS) entry which is preliminary data.</text>
</comment>